<evidence type="ECO:0000313" key="5">
    <source>
        <dbReference type="EMBL" id="WXK48381.1"/>
    </source>
</evidence>
<dbReference type="PANTHER" id="PTHR43280:SF32">
    <property type="entry name" value="TRANSCRIPTIONAL REGULATORY PROTEIN"/>
    <property type="match status" value="1"/>
</dbReference>
<keyword evidence="1" id="KW-0805">Transcription regulation</keyword>
<protein>
    <submittedName>
        <fullName evidence="5">Helix-turn-helix domain-containing protein</fullName>
    </submittedName>
</protein>
<evidence type="ECO:0000256" key="2">
    <source>
        <dbReference type="ARBA" id="ARBA00023125"/>
    </source>
</evidence>
<dbReference type="Gene3D" id="1.10.10.60">
    <property type="entry name" value="Homeodomain-like"/>
    <property type="match status" value="1"/>
</dbReference>
<gene>
    <name evidence="5" type="ORF">V6624_15235</name>
</gene>
<dbReference type="PROSITE" id="PS01124">
    <property type="entry name" value="HTH_ARAC_FAMILY_2"/>
    <property type="match status" value="1"/>
</dbReference>
<evidence type="ECO:0000259" key="4">
    <source>
        <dbReference type="PROSITE" id="PS01124"/>
    </source>
</evidence>
<keyword evidence="2" id="KW-0238">DNA-binding</keyword>
<evidence type="ECO:0000256" key="1">
    <source>
        <dbReference type="ARBA" id="ARBA00023015"/>
    </source>
</evidence>
<dbReference type="Pfam" id="PF12833">
    <property type="entry name" value="HTH_18"/>
    <property type="match status" value="1"/>
</dbReference>
<dbReference type="SUPFAM" id="SSF46689">
    <property type="entry name" value="Homeodomain-like"/>
    <property type="match status" value="1"/>
</dbReference>
<dbReference type="InterPro" id="IPR018060">
    <property type="entry name" value="HTH_AraC"/>
</dbReference>
<proteinExistence type="predicted"/>
<evidence type="ECO:0000256" key="3">
    <source>
        <dbReference type="ARBA" id="ARBA00023163"/>
    </source>
</evidence>
<keyword evidence="6" id="KW-1185">Reference proteome</keyword>
<name>A0ABZ2Q9V8_9FLAO</name>
<reference evidence="5 6" key="1">
    <citation type="submission" date="2024-02" db="EMBL/GenBank/DDBJ databases">
        <title>complete genome of Flavobacterium ginsenosidimutans Str. YTB16.</title>
        <authorList>
            <person name="Wang Q."/>
        </authorList>
    </citation>
    <scope>NUCLEOTIDE SEQUENCE [LARGE SCALE GENOMIC DNA]</scope>
    <source>
        <strain evidence="5 6">YTB16</strain>
    </source>
</reference>
<sequence>MAIYTIIIKIYWIFELMKKHVLPFKWEEGPQTTRISTSGNELTIIDQPEVLSVFDYPLKVDVTMAIFCFKGNVKMTINLKPYETEEPCLIILLPGQIVECEYVSKKFSALFIIMSHRFTENLEIEERFPAFLSIQKNPYVKLNNSEMEAFVDYCRMMKNTVGNNKNPYCLQIAKYLTKAFFYGFGYNIHIQQENQVVKKPKQHILVEKFLQLLQKYYTRHRSINFYATNLSLTPKYLSKVIKENSGISASGWIDNHVILEAKALLKSTDMTIQQISDKLNFPSQSFFGKYFKRVENMSPSEYRKGGLTS</sequence>
<dbReference type="RefSeq" id="WP_338839156.1">
    <property type="nucleotide sequence ID" value="NZ_CP147988.1"/>
</dbReference>
<dbReference type="InterPro" id="IPR009057">
    <property type="entry name" value="Homeodomain-like_sf"/>
</dbReference>
<accession>A0ABZ2Q9V8</accession>
<evidence type="ECO:0000313" key="6">
    <source>
        <dbReference type="Proteomes" id="UP001447857"/>
    </source>
</evidence>
<feature type="domain" description="HTH araC/xylS-type" evidence="4">
    <location>
        <begin position="207"/>
        <end position="305"/>
    </location>
</feature>
<dbReference type="SMART" id="SM00342">
    <property type="entry name" value="HTH_ARAC"/>
    <property type="match status" value="1"/>
</dbReference>
<dbReference type="EMBL" id="CP147988">
    <property type="protein sequence ID" value="WXK48381.1"/>
    <property type="molecule type" value="Genomic_DNA"/>
</dbReference>
<keyword evidence="3" id="KW-0804">Transcription</keyword>
<organism evidence="5 6">
    <name type="scientific">Flavobacterium ginsenosidimutans</name>
    <dbReference type="NCBI Taxonomy" id="687844"/>
    <lineage>
        <taxon>Bacteria</taxon>
        <taxon>Pseudomonadati</taxon>
        <taxon>Bacteroidota</taxon>
        <taxon>Flavobacteriia</taxon>
        <taxon>Flavobacteriales</taxon>
        <taxon>Flavobacteriaceae</taxon>
        <taxon>Flavobacterium</taxon>
    </lineage>
</organism>
<dbReference type="Proteomes" id="UP001447857">
    <property type="component" value="Chromosome"/>
</dbReference>
<dbReference type="PANTHER" id="PTHR43280">
    <property type="entry name" value="ARAC-FAMILY TRANSCRIPTIONAL REGULATOR"/>
    <property type="match status" value="1"/>
</dbReference>